<gene>
    <name evidence="2" type="ORF">V144x_42520</name>
</gene>
<protein>
    <submittedName>
        <fullName evidence="2">Thiosulfate:cyanide sulfurtransferase</fullName>
    </submittedName>
</protein>
<dbReference type="AlphaFoldDB" id="A0A517W0G3"/>
<dbReference type="SUPFAM" id="SSF52821">
    <property type="entry name" value="Rhodanese/Cell cycle control phosphatase"/>
    <property type="match status" value="1"/>
</dbReference>
<evidence type="ECO:0000313" key="2">
    <source>
        <dbReference type="EMBL" id="QDT98745.1"/>
    </source>
</evidence>
<organism evidence="2 3">
    <name type="scientific">Gimesia aquarii</name>
    <dbReference type="NCBI Taxonomy" id="2527964"/>
    <lineage>
        <taxon>Bacteria</taxon>
        <taxon>Pseudomonadati</taxon>
        <taxon>Planctomycetota</taxon>
        <taxon>Planctomycetia</taxon>
        <taxon>Planctomycetales</taxon>
        <taxon>Planctomycetaceae</taxon>
        <taxon>Gimesia</taxon>
    </lineage>
</organism>
<evidence type="ECO:0000313" key="3">
    <source>
        <dbReference type="Proteomes" id="UP000318704"/>
    </source>
</evidence>
<dbReference type="InterPro" id="IPR001763">
    <property type="entry name" value="Rhodanese-like_dom"/>
</dbReference>
<dbReference type="RefSeq" id="WP_144987659.1">
    <property type="nucleotide sequence ID" value="NZ_CP037920.1"/>
</dbReference>
<dbReference type="CDD" id="cd00158">
    <property type="entry name" value="RHOD"/>
    <property type="match status" value="1"/>
</dbReference>
<dbReference type="PROSITE" id="PS50206">
    <property type="entry name" value="RHODANESE_3"/>
    <property type="match status" value="1"/>
</dbReference>
<proteinExistence type="predicted"/>
<dbReference type="Proteomes" id="UP000318704">
    <property type="component" value="Chromosome"/>
</dbReference>
<dbReference type="Pfam" id="PF00581">
    <property type="entry name" value="Rhodanese"/>
    <property type="match status" value="1"/>
</dbReference>
<sequence length="127" mass="14555">MVTISRSELQGLLKSCPNLKLIEVLPETSYKEFHLRGAINIPLDDHFEGKILKVIPDKKQTIIVYSLNFECKSSEQAIQRLRKAGYKNIYDYEPGKIDWKAAQLPIEMGLQQSNALKKQQGFLSFVE</sequence>
<dbReference type="Gene3D" id="3.40.250.10">
    <property type="entry name" value="Rhodanese-like domain"/>
    <property type="match status" value="1"/>
</dbReference>
<dbReference type="InterPro" id="IPR036873">
    <property type="entry name" value="Rhodanese-like_dom_sf"/>
</dbReference>
<reference evidence="2 3" key="1">
    <citation type="submission" date="2019-03" db="EMBL/GenBank/DDBJ databases">
        <title>Deep-cultivation of Planctomycetes and their phenomic and genomic characterization uncovers novel biology.</title>
        <authorList>
            <person name="Wiegand S."/>
            <person name="Jogler M."/>
            <person name="Boedeker C."/>
            <person name="Pinto D."/>
            <person name="Vollmers J."/>
            <person name="Rivas-Marin E."/>
            <person name="Kohn T."/>
            <person name="Peeters S.H."/>
            <person name="Heuer A."/>
            <person name="Rast P."/>
            <person name="Oberbeckmann S."/>
            <person name="Bunk B."/>
            <person name="Jeske O."/>
            <person name="Meyerdierks A."/>
            <person name="Storesund J.E."/>
            <person name="Kallscheuer N."/>
            <person name="Luecker S."/>
            <person name="Lage O.M."/>
            <person name="Pohl T."/>
            <person name="Merkel B.J."/>
            <person name="Hornburger P."/>
            <person name="Mueller R.-W."/>
            <person name="Bruemmer F."/>
            <person name="Labrenz M."/>
            <person name="Spormann A.M."/>
            <person name="Op den Camp H."/>
            <person name="Overmann J."/>
            <person name="Amann R."/>
            <person name="Jetten M.S.M."/>
            <person name="Mascher T."/>
            <person name="Medema M.H."/>
            <person name="Devos D.P."/>
            <person name="Kaster A.-K."/>
            <person name="Ovreas L."/>
            <person name="Rohde M."/>
            <person name="Galperin M.Y."/>
            <person name="Jogler C."/>
        </authorList>
    </citation>
    <scope>NUCLEOTIDE SEQUENCE [LARGE SCALE GENOMIC DNA]</scope>
    <source>
        <strain evidence="2 3">V144</strain>
    </source>
</reference>
<dbReference type="EMBL" id="CP037920">
    <property type="protein sequence ID" value="QDT98745.1"/>
    <property type="molecule type" value="Genomic_DNA"/>
</dbReference>
<name>A0A517W0G3_9PLAN</name>
<dbReference type="SMART" id="SM00450">
    <property type="entry name" value="RHOD"/>
    <property type="match status" value="1"/>
</dbReference>
<dbReference type="KEGG" id="gaw:V144x_42520"/>
<accession>A0A517W0G3</accession>
<evidence type="ECO:0000259" key="1">
    <source>
        <dbReference type="PROSITE" id="PS50206"/>
    </source>
</evidence>
<feature type="domain" description="Rhodanese" evidence="1">
    <location>
        <begin position="15"/>
        <end position="108"/>
    </location>
</feature>
<keyword evidence="2" id="KW-0808">Transferase</keyword>
<dbReference type="GO" id="GO:0016740">
    <property type="term" value="F:transferase activity"/>
    <property type="evidence" value="ECO:0007669"/>
    <property type="project" value="UniProtKB-KW"/>
</dbReference>